<dbReference type="EMBL" id="JACXWD010000015">
    <property type="protein sequence ID" value="MBD3867716.1"/>
    <property type="molecule type" value="Genomic_DNA"/>
</dbReference>
<accession>A0A8J6XWI7</accession>
<dbReference type="Pfam" id="PF03548">
    <property type="entry name" value="LolA"/>
    <property type="match status" value="1"/>
</dbReference>
<evidence type="ECO:0000256" key="1">
    <source>
        <dbReference type="ARBA" id="ARBA00022729"/>
    </source>
</evidence>
<evidence type="ECO:0000313" key="2">
    <source>
        <dbReference type="EMBL" id="MBD3867716.1"/>
    </source>
</evidence>
<dbReference type="Proteomes" id="UP000648239">
    <property type="component" value="Unassembled WGS sequence"/>
</dbReference>
<sequence>MALLLAPVAVPADGPDAEAILEGLQSWLDRSETLSGRFEQSLVSGAFGEGVRETGSLWIHRPGRMRWDYTDPEAKTAILNGSATLFYEKEARQMMTGTLTEGGGLLAALLTGEERLADLFTARRIQRPDLTEGRGWFLQLVPTGTEEAFEEITLFVGRQYQLRAVEVLDASGNRVLYRFSDLKRNVDISEAIFQFEPPEGTEILSEAPVE</sequence>
<gene>
    <name evidence="2" type="ORF">IFK94_06300</name>
</gene>
<dbReference type="InterPro" id="IPR029046">
    <property type="entry name" value="LolA/LolB/LppX"/>
</dbReference>
<organism evidence="2 3">
    <name type="scientific">Candidatus Polarisedimenticola svalbardensis</name>
    <dbReference type="NCBI Taxonomy" id="2886004"/>
    <lineage>
        <taxon>Bacteria</taxon>
        <taxon>Pseudomonadati</taxon>
        <taxon>Acidobacteriota</taxon>
        <taxon>Candidatus Polarisedimenticolia</taxon>
        <taxon>Candidatus Polarisedimenticolales</taxon>
        <taxon>Candidatus Polarisedimenticolaceae</taxon>
        <taxon>Candidatus Polarisedimenticola</taxon>
    </lineage>
</organism>
<keyword evidence="2" id="KW-0449">Lipoprotein</keyword>
<name>A0A8J6XWI7_9BACT</name>
<dbReference type="PANTHER" id="PTHR35869:SF1">
    <property type="entry name" value="OUTER-MEMBRANE LIPOPROTEIN CARRIER PROTEIN"/>
    <property type="match status" value="1"/>
</dbReference>
<reference evidence="2 3" key="1">
    <citation type="submission" date="2020-08" db="EMBL/GenBank/DDBJ databases">
        <title>Acidobacteriota in marine sediments use diverse sulfur dissimilation pathways.</title>
        <authorList>
            <person name="Wasmund K."/>
        </authorList>
    </citation>
    <scope>NUCLEOTIDE SEQUENCE [LARGE SCALE GENOMIC DNA]</scope>
    <source>
        <strain evidence="2">MAG AM4</strain>
    </source>
</reference>
<evidence type="ECO:0000313" key="3">
    <source>
        <dbReference type="Proteomes" id="UP000648239"/>
    </source>
</evidence>
<keyword evidence="1" id="KW-0732">Signal</keyword>
<dbReference type="PANTHER" id="PTHR35869">
    <property type="entry name" value="OUTER-MEMBRANE LIPOPROTEIN CARRIER PROTEIN"/>
    <property type="match status" value="1"/>
</dbReference>
<dbReference type="AlphaFoldDB" id="A0A8J6XWI7"/>
<comment type="caution">
    <text evidence="2">The sequence shown here is derived from an EMBL/GenBank/DDBJ whole genome shotgun (WGS) entry which is preliminary data.</text>
</comment>
<proteinExistence type="predicted"/>
<dbReference type="CDD" id="cd16325">
    <property type="entry name" value="LolA"/>
    <property type="match status" value="1"/>
</dbReference>
<protein>
    <submittedName>
        <fullName evidence="2">Outer membrane lipoprotein carrier protein LolA</fullName>
    </submittedName>
</protein>
<dbReference type="Gene3D" id="2.50.20.10">
    <property type="entry name" value="Lipoprotein localisation LolA/LolB/LppX"/>
    <property type="match status" value="1"/>
</dbReference>
<dbReference type="InterPro" id="IPR004564">
    <property type="entry name" value="OM_lipoprot_carrier_LolA-like"/>
</dbReference>
<dbReference type="SUPFAM" id="SSF89392">
    <property type="entry name" value="Prokaryotic lipoproteins and lipoprotein localization factors"/>
    <property type="match status" value="1"/>
</dbReference>